<dbReference type="OMA" id="PSWCSID"/>
<dbReference type="GeneID" id="19945738"/>
<protein>
    <submittedName>
        <fullName evidence="1">Uncharacterized protein</fullName>
    </submittedName>
</protein>
<evidence type="ECO:0000313" key="1">
    <source>
        <dbReference type="EMBL" id="EQC37407.1"/>
    </source>
</evidence>
<dbReference type="EMBL" id="JH767144">
    <property type="protein sequence ID" value="EQC37407.1"/>
    <property type="molecule type" value="Genomic_DNA"/>
</dbReference>
<dbReference type="OrthoDB" id="10335829at2759"/>
<proteinExistence type="predicted"/>
<gene>
    <name evidence="1" type="ORF">SDRG_05011</name>
</gene>
<sequence>MTMRHGLYVIGALPTHGGLWTSEEVDLVKFLIDIFTRGLLQNVPEGTKLGAWLPCVMNCTKRRLLRKAIADRQTLSLVYAFKPTADVNFAALTATLEKLVADFLATAPLHRQRGAKKVRRCIMADEHASPSMKLRACSPPATMQDTWVARESVSASYDAMPPAVAKNDHQPKASPFELPSWCSIDLDHFASLDDDVAAEKSLVLELDAWAAEAVQWINVDASTLLLDTIAST</sequence>
<name>T0S3R2_SAPDV</name>
<dbReference type="VEuPathDB" id="FungiDB:SDRG_05011"/>
<dbReference type="Proteomes" id="UP000030762">
    <property type="component" value="Unassembled WGS sequence"/>
</dbReference>
<evidence type="ECO:0000313" key="2">
    <source>
        <dbReference type="Proteomes" id="UP000030762"/>
    </source>
</evidence>
<dbReference type="RefSeq" id="XP_008608927.1">
    <property type="nucleotide sequence ID" value="XM_008610705.1"/>
</dbReference>
<keyword evidence="2" id="KW-1185">Reference proteome</keyword>
<accession>T0S3R2</accession>
<organism evidence="1 2">
    <name type="scientific">Saprolegnia diclina (strain VS20)</name>
    <dbReference type="NCBI Taxonomy" id="1156394"/>
    <lineage>
        <taxon>Eukaryota</taxon>
        <taxon>Sar</taxon>
        <taxon>Stramenopiles</taxon>
        <taxon>Oomycota</taxon>
        <taxon>Saprolegniomycetes</taxon>
        <taxon>Saprolegniales</taxon>
        <taxon>Saprolegniaceae</taxon>
        <taxon>Saprolegnia</taxon>
    </lineage>
</organism>
<dbReference type="AlphaFoldDB" id="T0S3R2"/>
<reference evidence="1 2" key="1">
    <citation type="submission" date="2012-04" db="EMBL/GenBank/DDBJ databases">
        <title>The Genome Sequence of Saprolegnia declina VS20.</title>
        <authorList>
            <consortium name="The Broad Institute Genome Sequencing Platform"/>
            <person name="Russ C."/>
            <person name="Nusbaum C."/>
            <person name="Tyler B."/>
            <person name="van West P."/>
            <person name="Dieguez-Uribeondo J."/>
            <person name="de Bruijn I."/>
            <person name="Tripathy S."/>
            <person name="Jiang R."/>
            <person name="Young S.K."/>
            <person name="Zeng Q."/>
            <person name="Gargeya S."/>
            <person name="Fitzgerald M."/>
            <person name="Haas B."/>
            <person name="Abouelleil A."/>
            <person name="Alvarado L."/>
            <person name="Arachchi H.M."/>
            <person name="Berlin A."/>
            <person name="Chapman S.B."/>
            <person name="Goldberg J."/>
            <person name="Griggs A."/>
            <person name="Gujja S."/>
            <person name="Hansen M."/>
            <person name="Howarth C."/>
            <person name="Imamovic A."/>
            <person name="Larimer J."/>
            <person name="McCowen C."/>
            <person name="Montmayeur A."/>
            <person name="Murphy C."/>
            <person name="Neiman D."/>
            <person name="Pearson M."/>
            <person name="Priest M."/>
            <person name="Roberts A."/>
            <person name="Saif S."/>
            <person name="Shea T."/>
            <person name="Sisk P."/>
            <person name="Sykes S."/>
            <person name="Wortman J."/>
            <person name="Nusbaum C."/>
            <person name="Birren B."/>
        </authorList>
    </citation>
    <scope>NUCLEOTIDE SEQUENCE [LARGE SCALE GENOMIC DNA]</scope>
    <source>
        <strain evidence="1 2">VS20</strain>
    </source>
</reference>
<dbReference type="InParanoid" id="T0S3R2"/>